<protein>
    <submittedName>
        <fullName evidence="6">TlyA family RNA methyltransferase</fullName>
    </submittedName>
</protein>
<dbReference type="SUPFAM" id="SSF55174">
    <property type="entry name" value="Alpha-L RNA-binding motif"/>
    <property type="match status" value="1"/>
</dbReference>
<name>A0A5C4JR05_9HYPH</name>
<evidence type="ECO:0000256" key="1">
    <source>
        <dbReference type="ARBA" id="ARBA00022884"/>
    </source>
</evidence>
<gene>
    <name evidence="6" type="ORF">FF124_09595</name>
</gene>
<dbReference type="RefSeq" id="WP_138748281.1">
    <property type="nucleotide sequence ID" value="NZ_VCLB01000005.1"/>
</dbReference>
<dbReference type="PANTHER" id="PTHR32319">
    <property type="entry name" value="BACTERIAL HEMOLYSIN-LIKE PROTEIN"/>
    <property type="match status" value="1"/>
</dbReference>
<dbReference type="Gene3D" id="3.40.50.150">
    <property type="entry name" value="Vaccinia Virus protein VP39"/>
    <property type="match status" value="1"/>
</dbReference>
<reference evidence="6 7" key="1">
    <citation type="submission" date="2019-05" db="EMBL/GenBank/DDBJ databases">
        <authorList>
            <person name="Lee S.D."/>
        </authorList>
    </citation>
    <scope>NUCLEOTIDE SEQUENCE [LARGE SCALE GENOMIC DNA]</scope>
    <source>
        <strain evidence="6 7">GH2-6</strain>
    </source>
</reference>
<dbReference type="GO" id="GO:0008168">
    <property type="term" value="F:methyltransferase activity"/>
    <property type="evidence" value="ECO:0007669"/>
    <property type="project" value="UniProtKB-KW"/>
</dbReference>
<evidence type="ECO:0000256" key="2">
    <source>
        <dbReference type="ARBA" id="ARBA00029460"/>
    </source>
</evidence>
<dbReference type="PANTHER" id="PTHR32319:SF0">
    <property type="entry name" value="BACTERIAL HEMOLYSIN-LIKE PROTEIN"/>
    <property type="match status" value="1"/>
</dbReference>
<proteinExistence type="inferred from homology"/>
<dbReference type="Pfam" id="PF01728">
    <property type="entry name" value="FtsJ"/>
    <property type="match status" value="1"/>
</dbReference>
<dbReference type="AlphaFoldDB" id="A0A5C4JR05"/>
<dbReference type="GO" id="GO:0003723">
    <property type="term" value="F:RNA binding"/>
    <property type="evidence" value="ECO:0007669"/>
    <property type="project" value="UniProtKB-KW"/>
</dbReference>
<dbReference type="GO" id="GO:0032259">
    <property type="term" value="P:methylation"/>
    <property type="evidence" value="ECO:0007669"/>
    <property type="project" value="UniProtKB-KW"/>
</dbReference>
<dbReference type="CDD" id="cd00165">
    <property type="entry name" value="S4"/>
    <property type="match status" value="1"/>
</dbReference>
<feature type="compositionally biased region" description="Basic and acidic residues" evidence="4">
    <location>
        <begin position="249"/>
        <end position="259"/>
    </location>
</feature>
<dbReference type="EMBL" id="VCLB01000005">
    <property type="protein sequence ID" value="TNB47836.1"/>
    <property type="molecule type" value="Genomic_DNA"/>
</dbReference>
<dbReference type="InterPro" id="IPR047048">
    <property type="entry name" value="TlyA"/>
</dbReference>
<comment type="caution">
    <text evidence="6">The sequence shown here is derived from an EMBL/GenBank/DDBJ whole genome shotgun (WGS) entry which is preliminary data.</text>
</comment>
<feature type="domain" description="RNA-binding S4" evidence="5">
    <location>
        <begin position="6"/>
        <end position="71"/>
    </location>
</feature>
<sequence length="259" mass="27433">MTDTARRLDQLLVSLNHFETRSRARDAVLRGAVTVNGRIAKKPGETVPAGSAIAVDDPAGAYVSRAALKLIAALDHFRLSPERANALDIGASTGGFTQVLLERGATHVTAVDVGHDQMAGRLAADPRVTNLEGLNARRLAREDIGNRSIGFVVSDVSFISLKLALPPALALAEPGAVCVLLVKPQFEAGKENIGKKGLLKDPALGPKIAEDLEDWLARDQGWQSLGIAPSPIEGGDGNHEYLLAGKKPGATERLDRHGR</sequence>
<dbReference type="InterPro" id="IPR002877">
    <property type="entry name" value="RNA_MeTrfase_FtsJ_dom"/>
</dbReference>
<dbReference type="InterPro" id="IPR002942">
    <property type="entry name" value="S4_RNA-bd"/>
</dbReference>
<evidence type="ECO:0000259" key="5">
    <source>
        <dbReference type="SMART" id="SM00363"/>
    </source>
</evidence>
<evidence type="ECO:0000313" key="7">
    <source>
        <dbReference type="Proteomes" id="UP000307874"/>
    </source>
</evidence>
<feature type="region of interest" description="Disordered" evidence="4">
    <location>
        <begin position="227"/>
        <end position="259"/>
    </location>
</feature>
<accession>A0A5C4JR05</accession>
<keyword evidence="6" id="KW-0808">Transferase</keyword>
<organism evidence="6 7">
    <name type="scientific">Martelella lutilitoris</name>
    <dbReference type="NCBI Taxonomy" id="2583532"/>
    <lineage>
        <taxon>Bacteria</taxon>
        <taxon>Pseudomonadati</taxon>
        <taxon>Pseudomonadota</taxon>
        <taxon>Alphaproteobacteria</taxon>
        <taxon>Hyphomicrobiales</taxon>
        <taxon>Aurantimonadaceae</taxon>
        <taxon>Martelella</taxon>
    </lineage>
</organism>
<keyword evidence="7" id="KW-1185">Reference proteome</keyword>
<dbReference type="Pfam" id="PF01479">
    <property type="entry name" value="S4"/>
    <property type="match status" value="1"/>
</dbReference>
<dbReference type="SMART" id="SM00363">
    <property type="entry name" value="S4"/>
    <property type="match status" value="1"/>
</dbReference>
<reference evidence="6 7" key="2">
    <citation type="submission" date="2019-06" db="EMBL/GenBank/DDBJ databases">
        <title>Martelella lutilitoris sp. nov., isolated from a tidal mudflat.</title>
        <authorList>
            <person name="Kim Y.-J."/>
        </authorList>
    </citation>
    <scope>NUCLEOTIDE SEQUENCE [LARGE SCALE GENOMIC DNA]</scope>
    <source>
        <strain evidence="6 7">GH2-6</strain>
    </source>
</reference>
<evidence type="ECO:0000313" key="6">
    <source>
        <dbReference type="EMBL" id="TNB47836.1"/>
    </source>
</evidence>
<dbReference type="InterPro" id="IPR036986">
    <property type="entry name" value="S4_RNA-bd_sf"/>
</dbReference>
<keyword evidence="6" id="KW-0489">Methyltransferase</keyword>
<dbReference type="SUPFAM" id="SSF53335">
    <property type="entry name" value="S-adenosyl-L-methionine-dependent methyltransferases"/>
    <property type="match status" value="1"/>
</dbReference>
<evidence type="ECO:0000256" key="4">
    <source>
        <dbReference type="SAM" id="MobiDB-lite"/>
    </source>
</evidence>
<dbReference type="InterPro" id="IPR029063">
    <property type="entry name" value="SAM-dependent_MTases_sf"/>
</dbReference>
<evidence type="ECO:0000256" key="3">
    <source>
        <dbReference type="PROSITE-ProRule" id="PRU00182"/>
    </source>
</evidence>
<dbReference type="OrthoDB" id="9784736at2"/>
<dbReference type="PROSITE" id="PS50889">
    <property type="entry name" value="S4"/>
    <property type="match status" value="1"/>
</dbReference>
<dbReference type="Gene3D" id="3.10.290.10">
    <property type="entry name" value="RNA-binding S4 domain"/>
    <property type="match status" value="1"/>
</dbReference>
<dbReference type="PIRSF" id="PIRSF005578">
    <property type="entry name" value="TlyA"/>
    <property type="match status" value="1"/>
</dbReference>
<comment type="similarity">
    <text evidence="2">Belongs to the TlyA family.</text>
</comment>
<dbReference type="Proteomes" id="UP000307874">
    <property type="component" value="Unassembled WGS sequence"/>
</dbReference>
<dbReference type="CDD" id="cd02440">
    <property type="entry name" value="AdoMet_MTases"/>
    <property type="match status" value="1"/>
</dbReference>
<keyword evidence="1 3" id="KW-0694">RNA-binding</keyword>
<dbReference type="InterPro" id="IPR004538">
    <property type="entry name" value="Hemolysin_A/TlyA"/>
</dbReference>